<evidence type="ECO:0000313" key="3">
    <source>
        <dbReference type="Proteomes" id="UP000182409"/>
    </source>
</evidence>
<name>A0A1H4LWQ6_9BACT</name>
<dbReference type="Proteomes" id="UP000182409">
    <property type="component" value="Unassembled WGS sequence"/>
</dbReference>
<accession>A0A1H4LWQ6</accession>
<organism evidence="2 3">
    <name type="scientific">Terriglobus roseus</name>
    <dbReference type="NCBI Taxonomy" id="392734"/>
    <lineage>
        <taxon>Bacteria</taxon>
        <taxon>Pseudomonadati</taxon>
        <taxon>Acidobacteriota</taxon>
        <taxon>Terriglobia</taxon>
        <taxon>Terriglobales</taxon>
        <taxon>Acidobacteriaceae</taxon>
        <taxon>Terriglobus</taxon>
    </lineage>
</organism>
<sequence length="232" mass="24700">MRALAFFLAVFAGIAVAQAPAPLHNGQSVQLHGTIQLEPKGRLQFATVRTKEGYVAIVDAGAGKAARGQVLHEIALSGYHRYDLLAAHRDQTVTVTGKMMTNGDSPYYFKNTSLMATSIRLADGTELLGEAREQKVAADVGILRVAITLPAELTAPWVYDGPGFSDSQRPAVCSSNGGGDVVNCYCPLGFRASEAVMLSDSKREAGKLMGQLAQFGVGDGARLIRLDLTCMR</sequence>
<dbReference type="RefSeq" id="WP_074653388.1">
    <property type="nucleotide sequence ID" value="NZ_FNSD01000001.1"/>
</dbReference>
<feature type="signal peptide" evidence="1">
    <location>
        <begin position="1"/>
        <end position="17"/>
    </location>
</feature>
<gene>
    <name evidence="2" type="ORF">SAMN05443244_1743</name>
</gene>
<reference evidence="2 3" key="1">
    <citation type="submission" date="2016-10" db="EMBL/GenBank/DDBJ databases">
        <authorList>
            <person name="de Groot N.N."/>
        </authorList>
    </citation>
    <scope>NUCLEOTIDE SEQUENCE [LARGE SCALE GENOMIC DNA]</scope>
    <source>
        <strain evidence="2 3">AB35.6</strain>
    </source>
</reference>
<keyword evidence="1" id="KW-0732">Signal</keyword>
<dbReference type="AlphaFoldDB" id="A0A1H4LWQ6"/>
<protein>
    <recommendedName>
        <fullName evidence="4">DUF5666 domain-containing protein</fullName>
    </recommendedName>
</protein>
<evidence type="ECO:0000256" key="1">
    <source>
        <dbReference type="SAM" id="SignalP"/>
    </source>
</evidence>
<proteinExistence type="predicted"/>
<evidence type="ECO:0008006" key="4">
    <source>
        <dbReference type="Google" id="ProtNLM"/>
    </source>
</evidence>
<dbReference type="EMBL" id="FNSD01000001">
    <property type="protein sequence ID" value="SEB75199.1"/>
    <property type="molecule type" value="Genomic_DNA"/>
</dbReference>
<evidence type="ECO:0000313" key="2">
    <source>
        <dbReference type="EMBL" id="SEB75199.1"/>
    </source>
</evidence>
<feature type="chain" id="PRO_5010238293" description="DUF5666 domain-containing protein" evidence="1">
    <location>
        <begin position="18"/>
        <end position="232"/>
    </location>
</feature>
<dbReference type="OrthoDB" id="9821573at2"/>